<name>A0A0B7NA97_9FUNG</name>
<sequence length="771" mass="83649">MARSHASSPPSSAAEPIHQDSAMAKQLHDRMLFLLGNLTGSLVEATVKDGSKFKGIFHGASTEGDLGIALKLAQKIYDPHAPIDKDKTNPNPIKNTMLIFSKDLVEINAVNVNLTSSSTEPVDRNTFKTDTDISGKLDIKERELQKWTPTEDDGSDSGLLEGGLETSNESGGGGSGGSWDQFAANEKLFGLKTDFDEEIYTTVLNRSAPGYKDREKHAIKVANEIQKTATTNVHLQEERGLAIDDSGMDEEDLYGAVVRDANPNRYVPPALRKMQQQQPQPLKKEKAMNPLNKLMTSDLPKAVSNPSPIADLPTTRRESSDRSSGGVGGSNSSSTADKNISTDKNNSNEPHKRIEAEIATRFRHFAKLEKDKLHAKKQALQKKEKDDLLTELKKFNQTFKLNVPVPADLVPLLSKRKAPPPPSPAPVDGSSSSSSSKVDPPESSKNSPVKKPIPSSATATASTTTSSITAPTNTEKKSIVPNPAVSSASSAAPPPAPATTTATAATTGSVPASSNSFKFNVKASSFKPNPSAAAFVPGGSSSGSGSSNNLSMGIPVAAVHTDEGNPHTFFNGRHQHHHQHQQQQQKKGGPVEHLTMTEAFVPPFLDKDMPASTVGPTWPFGHKSYRVQFSQFGYDEDVYNYPSPNYGYYPQYRYPFPQMPYPQFVQPPPMPPTYSPQMAASVSPHGSPFPPPPPPPHPQGFSSPQRSPMVPQQMPPPQMYQYGGPPMMMHYRPEMMQRPVMVETVPYYQQDPTPPPPPPARVDGDSYGFQY</sequence>
<feature type="region of interest" description="Disordered" evidence="1">
    <location>
        <begin position="747"/>
        <end position="771"/>
    </location>
</feature>
<feature type="compositionally biased region" description="Low complexity" evidence="1">
    <location>
        <begin position="426"/>
        <end position="445"/>
    </location>
</feature>
<feature type="region of interest" description="Disordered" evidence="1">
    <location>
        <begin position="270"/>
        <end position="289"/>
    </location>
</feature>
<accession>A0A0B7NA97</accession>
<evidence type="ECO:0000259" key="2">
    <source>
        <dbReference type="SMART" id="SM01272"/>
    </source>
</evidence>
<feature type="region of interest" description="Disordered" evidence="1">
    <location>
        <begin position="413"/>
        <end position="514"/>
    </location>
</feature>
<keyword evidence="4" id="KW-1185">Reference proteome</keyword>
<feature type="domain" description="LsmAD" evidence="2">
    <location>
        <begin position="189"/>
        <end position="260"/>
    </location>
</feature>
<feature type="compositionally biased region" description="Low complexity" evidence="1">
    <location>
        <begin position="156"/>
        <end position="169"/>
    </location>
</feature>
<dbReference type="Pfam" id="PF14438">
    <property type="entry name" value="SM-ATX"/>
    <property type="match status" value="1"/>
</dbReference>
<evidence type="ECO:0000256" key="1">
    <source>
        <dbReference type="SAM" id="MobiDB-lite"/>
    </source>
</evidence>
<dbReference type="GO" id="GO:0003729">
    <property type="term" value="F:mRNA binding"/>
    <property type="evidence" value="ECO:0007669"/>
    <property type="project" value="TreeGrafter"/>
</dbReference>
<gene>
    <name evidence="3" type="primary">PARPA_09620.1 scaffold 37263</name>
</gene>
<dbReference type="SMART" id="SM01272">
    <property type="entry name" value="LsmAD"/>
    <property type="match status" value="1"/>
</dbReference>
<feature type="compositionally biased region" description="Pro residues" evidence="1">
    <location>
        <begin position="687"/>
        <end position="698"/>
    </location>
</feature>
<dbReference type="EMBL" id="LN732172">
    <property type="protein sequence ID" value="CEP15405.1"/>
    <property type="molecule type" value="Genomic_DNA"/>
</dbReference>
<dbReference type="InterPro" id="IPR025852">
    <property type="entry name" value="SM_dom_ATX"/>
</dbReference>
<dbReference type="InterPro" id="IPR045117">
    <property type="entry name" value="ATXN2-like"/>
</dbReference>
<reference evidence="3 4" key="1">
    <citation type="submission" date="2014-09" db="EMBL/GenBank/DDBJ databases">
        <authorList>
            <person name="Ellenberger Sabrina"/>
        </authorList>
    </citation>
    <scope>NUCLEOTIDE SEQUENCE [LARGE SCALE GENOMIC DNA]</scope>
    <source>
        <strain evidence="3 4">CBS 412.66</strain>
    </source>
</reference>
<protein>
    <recommendedName>
        <fullName evidence="2">LsmAD domain-containing protein</fullName>
    </recommendedName>
</protein>
<dbReference type="GO" id="GO:0034063">
    <property type="term" value="P:stress granule assembly"/>
    <property type="evidence" value="ECO:0007669"/>
    <property type="project" value="TreeGrafter"/>
</dbReference>
<feature type="compositionally biased region" description="Low complexity" evidence="1">
    <location>
        <begin position="699"/>
        <end position="712"/>
    </location>
</feature>
<dbReference type="PANTHER" id="PTHR12854">
    <property type="entry name" value="ATAXIN 2-RELATED"/>
    <property type="match status" value="1"/>
</dbReference>
<dbReference type="Proteomes" id="UP000054107">
    <property type="component" value="Unassembled WGS sequence"/>
</dbReference>
<feature type="compositionally biased region" description="Low complexity" evidence="1">
    <location>
        <begin position="452"/>
        <end position="472"/>
    </location>
</feature>
<organism evidence="3 4">
    <name type="scientific">Parasitella parasitica</name>
    <dbReference type="NCBI Taxonomy" id="35722"/>
    <lineage>
        <taxon>Eukaryota</taxon>
        <taxon>Fungi</taxon>
        <taxon>Fungi incertae sedis</taxon>
        <taxon>Mucoromycota</taxon>
        <taxon>Mucoromycotina</taxon>
        <taxon>Mucoromycetes</taxon>
        <taxon>Mucorales</taxon>
        <taxon>Mucorineae</taxon>
        <taxon>Mucoraceae</taxon>
        <taxon>Parasitella</taxon>
    </lineage>
</organism>
<dbReference type="InterPro" id="IPR009604">
    <property type="entry name" value="LsmAD_domain"/>
</dbReference>
<dbReference type="AlphaFoldDB" id="A0A0B7NA97"/>
<proteinExistence type="predicted"/>
<dbReference type="STRING" id="35722.A0A0B7NA97"/>
<dbReference type="OrthoDB" id="2275718at2759"/>
<feature type="region of interest" description="Disordered" evidence="1">
    <location>
        <begin position="564"/>
        <end position="589"/>
    </location>
</feature>
<evidence type="ECO:0000313" key="3">
    <source>
        <dbReference type="EMBL" id="CEP15405.1"/>
    </source>
</evidence>
<feature type="region of interest" description="Disordered" evidence="1">
    <location>
        <begin position="670"/>
        <end position="716"/>
    </location>
</feature>
<dbReference type="GO" id="GO:0010494">
    <property type="term" value="C:cytoplasmic stress granule"/>
    <property type="evidence" value="ECO:0007669"/>
    <property type="project" value="TreeGrafter"/>
</dbReference>
<feature type="compositionally biased region" description="Low complexity" evidence="1">
    <location>
        <begin position="498"/>
        <end position="514"/>
    </location>
</feature>
<feature type="region of interest" description="Disordered" evidence="1">
    <location>
        <begin position="140"/>
        <end position="179"/>
    </location>
</feature>
<dbReference type="PANTHER" id="PTHR12854:SF7">
    <property type="entry name" value="ATAXIN-2 HOMOLOG"/>
    <property type="match status" value="1"/>
</dbReference>
<feature type="region of interest" description="Disordered" evidence="1">
    <location>
        <begin position="296"/>
        <end position="353"/>
    </location>
</feature>
<feature type="compositionally biased region" description="Polar residues" evidence="1">
    <location>
        <begin position="335"/>
        <end position="348"/>
    </location>
</feature>
<dbReference type="Pfam" id="PF06741">
    <property type="entry name" value="LsmAD"/>
    <property type="match status" value="1"/>
</dbReference>
<evidence type="ECO:0000313" key="4">
    <source>
        <dbReference type="Proteomes" id="UP000054107"/>
    </source>
</evidence>